<dbReference type="Proteomes" id="UP000799429">
    <property type="component" value="Unassembled WGS sequence"/>
</dbReference>
<comment type="similarity">
    <text evidence="2 8">Belongs to the methyltransferase superfamily. LCMT family.</text>
</comment>
<dbReference type="SUPFAM" id="SSF53335">
    <property type="entry name" value="S-adenosyl-L-methionine-dependent methyltransferases"/>
    <property type="match status" value="1"/>
</dbReference>
<feature type="compositionally biased region" description="Basic and acidic residues" evidence="10">
    <location>
        <begin position="32"/>
        <end position="50"/>
    </location>
</feature>
<dbReference type="GO" id="GO:0032259">
    <property type="term" value="P:methylation"/>
    <property type="evidence" value="ECO:0007669"/>
    <property type="project" value="UniProtKB-KW"/>
</dbReference>
<reference evidence="11" key="1">
    <citation type="journal article" date="2020" name="Stud. Mycol.">
        <title>101 Dothideomycetes genomes: a test case for predicting lifestyles and emergence of pathogens.</title>
        <authorList>
            <person name="Haridas S."/>
            <person name="Albert R."/>
            <person name="Binder M."/>
            <person name="Bloem J."/>
            <person name="Labutti K."/>
            <person name="Salamov A."/>
            <person name="Andreopoulos B."/>
            <person name="Baker S."/>
            <person name="Barry K."/>
            <person name="Bills G."/>
            <person name="Bluhm B."/>
            <person name="Cannon C."/>
            <person name="Castanera R."/>
            <person name="Culley D."/>
            <person name="Daum C."/>
            <person name="Ezra D."/>
            <person name="Gonzalez J."/>
            <person name="Henrissat B."/>
            <person name="Kuo A."/>
            <person name="Liang C."/>
            <person name="Lipzen A."/>
            <person name="Lutzoni F."/>
            <person name="Magnuson J."/>
            <person name="Mondo S."/>
            <person name="Nolan M."/>
            <person name="Ohm R."/>
            <person name="Pangilinan J."/>
            <person name="Park H.-J."/>
            <person name="Ramirez L."/>
            <person name="Alfaro M."/>
            <person name="Sun H."/>
            <person name="Tritt A."/>
            <person name="Yoshinaga Y."/>
            <person name="Zwiers L.-H."/>
            <person name="Turgeon B."/>
            <person name="Goodwin S."/>
            <person name="Spatafora J."/>
            <person name="Crous P."/>
            <person name="Grigoriev I."/>
        </authorList>
    </citation>
    <scope>NUCLEOTIDE SEQUENCE</scope>
    <source>
        <strain evidence="11">CBS 101060</strain>
    </source>
</reference>
<comment type="caution">
    <text evidence="11">The sequence shown here is derived from an EMBL/GenBank/DDBJ whole genome shotgun (WGS) entry which is preliminary data.</text>
</comment>
<dbReference type="EC" id="2.1.1.233" evidence="3 8"/>
<evidence type="ECO:0000256" key="3">
    <source>
        <dbReference type="ARBA" id="ARBA00012834"/>
    </source>
</evidence>
<dbReference type="Pfam" id="PF04072">
    <property type="entry name" value="LCM"/>
    <property type="match status" value="1"/>
</dbReference>
<evidence type="ECO:0000313" key="12">
    <source>
        <dbReference type="Proteomes" id="UP000799429"/>
    </source>
</evidence>
<comment type="function">
    <text evidence="8">Methylates the carboxyl group of the C-terminal leucine residue of protein phosphatase 2A catalytic subunits to form alpha-leucine ester residues.</text>
</comment>
<feature type="binding site" evidence="9">
    <location>
        <position position="118"/>
    </location>
    <ligand>
        <name>S-adenosyl-L-methionine</name>
        <dbReference type="ChEBI" id="CHEBI:59789"/>
    </ligand>
</feature>
<feature type="binding site" evidence="9">
    <location>
        <position position="92"/>
    </location>
    <ligand>
        <name>S-adenosyl-L-methionine</name>
        <dbReference type="ChEBI" id="CHEBI:59789"/>
    </ligand>
</feature>
<gene>
    <name evidence="11" type="ORF">M501DRAFT_943367</name>
</gene>
<keyword evidence="12" id="KW-1185">Reference proteome</keyword>
<dbReference type="InterPro" id="IPR029063">
    <property type="entry name" value="SAM-dependent_MTases_sf"/>
</dbReference>
<keyword evidence="6 8" id="KW-0808">Transferase</keyword>
<feature type="compositionally biased region" description="Low complexity" evidence="10">
    <location>
        <begin position="1"/>
        <end position="17"/>
    </location>
</feature>
<dbReference type="AlphaFoldDB" id="A0A9P4S354"/>
<evidence type="ECO:0000256" key="5">
    <source>
        <dbReference type="ARBA" id="ARBA00022603"/>
    </source>
</evidence>
<name>A0A9P4S354_9PEZI</name>
<sequence length="385" mass="43190">MSLPPKSNLSDLLSSKLATRGRGRGRGLGPNRGDERTDEDKDRIVQKTDEDASVSRMSAVGLGYLEDPFTRAFVKGQIPRRYPIINRGTYVRTTAIDTLVNRFLAQRPSEPKQIISLGAGSDTRFFRIISKNQSIALTYHELDFPTNTSLKIQCIQQSHGLLSIVQAKLKAPSELSISPDGTTLTSPNYNILPMDLRNLSQNQSSSHSNPLLSLSNFSTAVPTLILSECCLVYLSPQYADSVLHTLAKELFPSSTALGFILYEPIRPNDAFGRVMISNLATRGIHLQTLKKYSSLTRQRQRLLISGFESGQGASDVDFIWNNWIDEAEKERIANLEMFDEIEEWRMLGKHYCVAWGWRDGADNQPIFTPAWYEVISQDEIEDDIG</sequence>
<evidence type="ECO:0000256" key="8">
    <source>
        <dbReference type="PIRNR" id="PIRNR016305"/>
    </source>
</evidence>
<dbReference type="InterPro" id="IPR016651">
    <property type="entry name" value="LCMT1"/>
</dbReference>
<dbReference type="Gene3D" id="3.40.50.150">
    <property type="entry name" value="Vaccinia Virus protein VP39"/>
    <property type="match status" value="1"/>
</dbReference>
<organism evidence="11 12">
    <name type="scientific">Patellaria atrata CBS 101060</name>
    <dbReference type="NCBI Taxonomy" id="1346257"/>
    <lineage>
        <taxon>Eukaryota</taxon>
        <taxon>Fungi</taxon>
        <taxon>Dikarya</taxon>
        <taxon>Ascomycota</taxon>
        <taxon>Pezizomycotina</taxon>
        <taxon>Dothideomycetes</taxon>
        <taxon>Dothideomycetes incertae sedis</taxon>
        <taxon>Patellariales</taxon>
        <taxon>Patellariaceae</taxon>
        <taxon>Patellaria</taxon>
    </lineage>
</organism>
<keyword evidence="7 8" id="KW-0949">S-adenosyl-L-methionine</keyword>
<proteinExistence type="inferred from homology"/>
<evidence type="ECO:0000256" key="7">
    <source>
        <dbReference type="ARBA" id="ARBA00022691"/>
    </source>
</evidence>
<dbReference type="EMBL" id="MU006114">
    <property type="protein sequence ID" value="KAF2834820.1"/>
    <property type="molecule type" value="Genomic_DNA"/>
</dbReference>
<keyword evidence="5 8" id="KW-0489">Methyltransferase</keyword>
<feature type="binding site" evidence="9">
    <location>
        <position position="228"/>
    </location>
    <ligand>
        <name>S-adenosyl-L-methionine</name>
        <dbReference type="ChEBI" id="CHEBI:59789"/>
    </ligand>
</feature>
<dbReference type="OrthoDB" id="203237at2759"/>
<comment type="catalytic activity">
    <reaction evidence="1 8">
        <text>[phosphatase 2A protein]-C-terminal L-leucine + S-adenosyl-L-methionine = [phosphatase 2A protein]-C-terminal L-leucine methyl ester + S-adenosyl-L-homocysteine</text>
        <dbReference type="Rhea" id="RHEA:48544"/>
        <dbReference type="Rhea" id="RHEA-COMP:12134"/>
        <dbReference type="Rhea" id="RHEA-COMP:12135"/>
        <dbReference type="ChEBI" id="CHEBI:57856"/>
        <dbReference type="ChEBI" id="CHEBI:59789"/>
        <dbReference type="ChEBI" id="CHEBI:90516"/>
        <dbReference type="ChEBI" id="CHEBI:90517"/>
        <dbReference type="EC" id="2.1.1.233"/>
    </reaction>
</comment>
<evidence type="ECO:0000256" key="4">
    <source>
        <dbReference type="ARBA" id="ARBA00017497"/>
    </source>
</evidence>
<evidence type="ECO:0000256" key="2">
    <source>
        <dbReference type="ARBA" id="ARBA00010703"/>
    </source>
</evidence>
<protein>
    <recommendedName>
        <fullName evidence="4 8">Leucine carboxyl methyltransferase 1</fullName>
        <ecNumber evidence="3 8">2.1.1.233</ecNumber>
    </recommendedName>
</protein>
<dbReference type="PIRSF" id="PIRSF016305">
    <property type="entry name" value="LCM_mtfrase"/>
    <property type="match status" value="1"/>
</dbReference>
<evidence type="ECO:0000256" key="6">
    <source>
        <dbReference type="ARBA" id="ARBA00022679"/>
    </source>
</evidence>
<dbReference type="GO" id="GO:0018423">
    <property type="term" value="F:protein C-terminal leucine carboxyl O-methyltransferase activity"/>
    <property type="evidence" value="ECO:0007669"/>
    <property type="project" value="UniProtKB-EC"/>
</dbReference>
<evidence type="ECO:0000256" key="10">
    <source>
        <dbReference type="SAM" id="MobiDB-lite"/>
    </source>
</evidence>
<dbReference type="PANTHER" id="PTHR13600:SF21">
    <property type="entry name" value="LEUCINE CARBOXYL METHYLTRANSFERASE 1"/>
    <property type="match status" value="1"/>
</dbReference>
<dbReference type="InterPro" id="IPR007213">
    <property type="entry name" value="Ppm1/Ppm2/Tcmp"/>
</dbReference>
<evidence type="ECO:0000256" key="1">
    <source>
        <dbReference type="ARBA" id="ARBA00000724"/>
    </source>
</evidence>
<dbReference type="PANTHER" id="PTHR13600">
    <property type="entry name" value="LEUCINE CARBOXYL METHYLTRANSFERASE"/>
    <property type="match status" value="1"/>
</dbReference>
<evidence type="ECO:0000313" key="11">
    <source>
        <dbReference type="EMBL" id="KAF2834820.1"/>
    </source>
</evidence>
<evidence type="ECO:0000256" key="9">
    <source>
        <dbReference type="PIRSR" id="PIRSR016305-1"/>
    </source>
</evidence>
<accession>A0A9P4S354</accession>
<feature type="region of interest" description="Disordered" evidence="10">
    <location>
        <begin position="1"/>
        <end position="51"/>
    </location>
</feature>
<feature type="binding site" evidence="9">
    <location>
        <begin position="195"/>
        <end position="196"/>
    </location>
    <ligand>
        <name>S-adenosyl-L-methionine</name>
        <dbReference type="ChEBI" id="CHEBI:59789"/>
    </ligand>
</feature>